<accession>A0AAD6C7G1</accession>
<name>A0AAD6C7G1_9EURO</name>
<dbReference type="Proteomes" id="UP001213681">
    <property type="component" value="Unassembled WGS sequence"/>
</dbReference>
<gene>
    <name evidence="1" type="ORF">N7458_004991</name>
</gene>
<sequence length="73" mass="8031">MGSKIRLHSLLSNFASLPARPALGDASVVNQEYDIPTDEASQHRTDLRCLPRPLSESATWLLIECLVGDGQRL</sequence>
<evidence type="ECO:0000313" key="1">
    <source>
        <dbReference type="EMBL" id="KAJ5454035.1"/>
    </source>
</evidence>
<dbReference type="RefSeq" id="XP_056766991.1">
    <property type="nucleotide sequence ID" value="XM_056908373.1"/>
</dbReference>
<protein>
    <submittedName>
        <fullName evidence="1">Uncharacterized protein</fullName>
    </submittedName>
</protein>
<comment type="caution">
    <text evidence="1">The sequence shown here is derived from an EMBL/GenBank/DDBJ whole genome shotgun (WGS) entry which is preliminary data.</text>
</comment>
<dbReference type="EMBL" id="JAPVEA010000005">
    <property type="protein sequence ID" value="KAJ5454035.1"/>
    <property type="molecule type" value="Genomic_DNA"/>
</dbReference>
<reference evidence="1" key="1">
    <citation type="submission" date="2022-12" db="EMBL/GenBank/DDBJ databases">
        <authorList>
            <person name="Petersen C."/>
        </authorList>
    </citation>
    <scope>NUCLEOTIDE SEQUENCE</scope>
    <source>
        <strain evidence="1">IBT 16125</strain>
    </source>
</reference>
<dbReference type="GeneID" id="81598616"/>
<proteinExistence type="predicted"/>
<reference evidence="1" key="2">
    <citation type="journal article" date="2023" name="IMA Fungus">
        <title>Comparative genomic study of the Penicillium genus elucidates a diverse pangenome and 15 lateral gene transfer events.</title>
        <authorList>
            <person name="Petersen C."/>
            <person name="Sorensen T."/>
            <person name="Nielsen M.R."/>
            <person name="Sondergaard T.E."/>
            <person name="Sorensen J.L."/>
            <person name="Fitzpatrick D.A."/>
            <person name="Frisvad J.C."/>
            <person name="Nielsen K.L."/>
        </authorList>
    </citation>
    <scope>NUCLEOTIDE SEQUENCE</scope>
    <source>
        <strain evidence="1">IBT 16125</strain>
    </source>
</reference>
<organism evidence="1 2">
    <name type="scientific">Penicillium daleae</name>
    <dbReference type="NCBI Taxonomy" id="63821"/>
    <lineage>
        <taxon>Eukaryota</taxon>
        <taxon>Fungi</taxon>
        <taxon>Dikarya</taxon>
        <taxon>Ascomycota</taxon>
        <taxon>Pezizomycotina</taxon>
        <taxon>Eurotiomycetes</taxon>
        <taxon>Eurotiomycetidae</taxon>
        <taxon>Eurotiales</taxon>
        <taxon>Aspergillaceae</taxon>
        <taxon>Penicillium</taxon>
    </lineage>
</organism>
<dbReference type="AlphaFoldDB" id="A0AAD6C7G1"/>
<keyword evidence="2" id="KW-1185">Reference proteome</keyword>
<evidence type="ECO:0000313" key="2">
    <source>
        <dbReference type="Proteomes" id="UP001213681"/>
    </source>
</evidence>